<dbReference type="EMBL" id="MPUH01000170">
    <property type="protein sequence ID" value="OMJ87715.1"/>
    <property type="molecule type" value="Genomic_DNA"/>
</dbReference>
<dbReference type="PROSITE" id="PS50011">
    <property type="entry name" value="PROTEIN_KINASE_DOM"/>
    <property type="match status" value="1"/>
</dbReference>
<organism evidence="2 3">
    <name type="scientific">Stentor coeruleus</name>
    <dbReference type="NCBI Taxonomy" id="5963"/>
    <lineage>
        <taxon>Eukaryota</taxon>
        <taxon>Sar</taxon>
        <taxon>Alveolata</taxon>
        <taxon>Ciliophora</taxon>
        <taxon>Postciliodesmatophora</taxon>
        <taxon>Heterotrichea</taxon>
        <taxon>Heterotrichida</taxon>
        <taxon>Stentoridae</taxon>
        <taxon>Stentor</taxon>
    </lineage>
</organism>
<dbReference type="Pfam" id="PF00069">
    <property type="entry name" value="Pkinase"/>
    <property type="match status" value="1"/>
</dbReference>
<proteinExistence type="predicted"/>
<sequence length="560" mass="63058">MDTKNLILIANDQLKGEIANTPQLSAFAQNGASESFQQLLARVNDRTFDARGNKYLYALIIIKAEEEASIGVQNSKLILDLYLNLCEALNFNVSDLFLHISSILTREIMNLEQLEDIFEMGKQVLTLKAKGADVSILESSLDISFSPGIFEQSLDTSKEGILKGLSYLIKSKLLNLDTTGALQAIVGNALSWVETTNDFFGMNQVLGQQINPDVEGTKKINGLLSQIEIDDADFIQRKNVLAEKYGVSAVENLYQNVYEEEKVGENFSERVKAEEIKDINLLTIERDCFKQSVNQSKTISTLLYRGVIKSTGVQIAVKKIVATGNISDLEKFEKEVQIMREFSGKGECFLKFYGSFKVENALYILMDYVGDNLMDRLVNANGFEEIVQIEIAKKLISGFSYMATKRVYHRDIKPHNILITPENVPKIIDFGITVFETNPDKTTSAQTNKKFIQGTEGYMSIEQRQAYDNHHKGNAINKYNLQKSDVYSLGLTFFQMATKFEVSKYEKAENHELLVKEIGSIASEKMKNLLRRMLKLNPDERPTFSELNSEFGGVTVTVIN</sequence>
<dbReference type="SMART" id="SM00220">
    <property type="entry name" value="S_TKc"/>
    <property type="match status" value="1"/>
</dbReference>
<dbReference type="SUPFAM" id="SSF56112">
    <property type="entry name" value="Protein kinase-like (PK-like)"/>
    <property type="match status" value="1"/>
</dbReference>
<evidence type="ECO:0000313" key="3">
    <source>
        <dbReference type="Proteomes" id="UP000187209"/>
    </source>
</evidence>
<dbReference type="OrthoDB" id="296674at2759"/>
<dbReference type="PROSITE" id="PS00108">
    <property type="entry name" value="PROTEIN_KINASE_ST"/>
    <property type="match status" value="1"/>
</dbReference>
<dbReference type="InterPro" id="IPR008271">
    <property type="entry name" value="Ser/Thr_kinase_AS"/>
</dbReference>
<evidence type="ECO:0000259" key="1">
    <source>
        <dbReference type="PROSITE" id="PS50011"/>
    </source>
</evidence>
<feature type="domain" description="Protein kinase" evidence="1">
    <location>
        <begin position="257"/>
        <end position="551"/>
    </location>
</feature>
<dbReference type="InterPro" id="IPR000719">
    <property type="entry name" value="Prot_kinase_dom"/>
</dbReference>
<dbReference type="CDD" id="cd00180">
    <property type="entry name" value="PKc"/>
    <property type="match status" value="1"/>
</dbReference>
<comment type="caution">
    <text evidence="2">The sequence shown here is derived from an EMBL/GenBank/DDBJ whole genome shotgun (WGS) entry which is preliminary data.</text>
</comment>
<dbReference type="InterPro" id="IPR011009">
    <property type="entry name" value="Kinase-like_dom_sf"/>
</dbReference>
<protein>
    <recommendedName>
        <fullName evidence="1">Protein kinase domain-containing protein</fullName>
    </recommendedName>
</protein>
<gene>
    <name evidence="2" type="ORF">SteCoe_10560</name>
</gene>
<dbReference type="PANTHER" id="PTHR44167:SF24">
    <property type="entry name" value="SERINE_THREONINE-PROTEIN KINASE CHK2"/>
    <property type="match status" value="1"/>
</dbReference>
<dbReference type="Proteomes" id="UP000187209">
    <property type="component" value="Unassembled WGS sequence"/>
</dbReference>
<dbReference type="GO" id="GO:0004672">
    <property type="term" value="F:protein kinase activity"/>
    <property type="evidence" value="ECO:0007669"/>
    <property type="project" value="InterPro"/>
</dbReference>
<reference evidence="2 3" key="1">
    <citation type="submission" date="2016-11" db="EMBL/GenBank/DDBJ databases">
        <title>The macronuclear genome of Stentor coeruleus: a giant cell with tiny introns.</title>
        <authorList>
            <person name="Slabodnick M."/>
            <person name="Ruby J.G."/>
            <person name="Reiff S.B."/>
            <person name="Swart E.C."/>
            <person name="Gosai S."/>
            <person name="Prabakaran S."/>
            <person name="Witkowska E."/>
            <person name="Larue G.E."/>
            <person name="Fisher S."/>
            <person name="Freeman R.M."/>
            <person name="Gunawardena J."/>
            <person name="Chu W."/>
            <person name="Stover N.A."/>
            <person name="Gregory B.D."/>
            <person name="Nowacki M."/>
            <person name="Derisi J."/>
            <person name="Roy S.W."/>
            <person name="Marshall W.F."/>
            <person name="Sood P."/>
        </authorList>
    </citation>
    <scope>NUCLEOTIDE SEQUENCE [LARGE SCALE GENOMIC DNA]</scope>
    <source>
        <strain evidence="2">WM001</strain>
    </source>
</reference>
<dbReference type="Gene3D" id="1.10.510.10">
    <property type="entry name" value="Transferase(Phosphotransferase) domain 1"/>
    <property type="match status" value="1"/>
</dbReference>
<accession>A0A1R2CFH9</accession>
<dbReference type="AlphaFoldDB" id="A0A1R2CFH9"/>
<keyword evidence="3" id="KW-1185">Reference proteome</keyword>
<name>A0A1R2CFH9_9CILI</name>
<dbReference type="PANTHER" id="PTHR44167">
    <property type="entry name" value="OVARIAN-SPECIFIC SERINE/THREONINE-PROTEIN KINASE LOK-RELATED"/>
    <property type="match status" value="1"/>
</dbReference>
<dbReference type="GO" id="GO:0005524">
    <property type="term" value="F:ATP binding"/>
    <property type="evidence" value="ECO:0007669"/>
    <property type="project" value="InterPro"/>
</dbReference>
<evidence type="ECO:0000313" key="2">
    <source>
        <dbReference type="EMBL" id="OMJ87715.1"/>
    </source>
</evidence>